<keyword evidence="2 5" id="KW-0238">DNA-binding</keyword>
<name>A0A853EWE3_9MICO</name>
<dbReference type="PROSITE" id="PS50932">
    <property type="entry name" value="HTH_LACI_2"/>
    <property type="match status" value="1"/>
</dbReference>
<dbReference type="SMART" id="SM00354">
    <property type="entry name" value="HTH_LACI"/>
    <property type="match status" value="1"/>
</dbReference>
<evidence type="ECO:0000259" key="4">
    <source>
        <dbReference type="PROSITE" id="PS50932"/>
    </source>
</evidence>
<dbReference type="EMBL" id="JACBYE010000048">
    <property type="protein sequence ID" value="NYS94927.1"/>
    <property type="molecule type" value="Genomic_DNA"/>
</dbReference>
<dbReference type="GO" id="GO:0003700">
    <property type="term" value="F:DNA-binding transcription factor activity"/>
    <property type="evidence" value="ECO:0007669"/>
    <property type="project" value="TreeGrafter"/>
</dbReference>
<evidence type="ECO:0000256" key="3">
    <source>
        <dbReference type="ARBA" id="ARBA00023163"/>
    </source>
</evidence>
<dbReference type="SUPFAM" id="SSF53822">
    <property type="entry name" value="Periplasmic binding protein-like I"/>
    <property type="match status" value="1"/>
</dbReference>
<dbReference type="PANTHER" id="PTHR30146:SF153">
    <property type="entry name" value="LACTOSE OPERON REPRESSOR"/>
    <property type="match status" value="1"/>
</dbReference>
<accession>A0A853EWE3</accession>
<protein>
    <submittedName>
        <fullName evidence="5">LacI family DNA-binding transcriptional regulator</fullName>
    </submittedName>
</protein>
<proteinExistence type="predicted"/>
<evidence type="ECO:0000313" key="5">
    <source>
        <dbReference type="EMBL" id="NYS94927.1"/>
    </source>
</evidence>
<dbReference type="SUPFAM" id="SSF47413">
    <property type="entry name" value="lambda repressor-like DNA-binding domains"/>
    <property type="match status" value="1"/>
</dbReference>
<dbReference type="Pfam" id="PF00356">
    <property type="entry name" value="LacI"/>
    <property type="match status" value="1"/>
</dbReference>
<sequence>MSTSPTVPRPGAVVSMDDVARAAGVSTATVSRALRGMTSVSAATRERIEAVARRLGYVASPSAASLASGRTRTIGLLTPWVDRWFYAHAIDGAERALREVGFDALLYTFDLSRDQSRPRVDPSVLRRRVDGILVVGMPLSKEEVTSLEALDLPLAFIGTGRDDHVTVRLDDDAAGRCATEHLLGLGHRRIGHITGPAGVDHSWSPPVARHAAWRVALEDACVAAEPGWAVDGAFDVNGGREAAHRLLDTHPEITALFAASDEMAMGAVLAARERGLDVPGQLSVIGIDGHDLGELVGLTTVAQDPARQGAEAARLLLADIALWATPGAERVSGALQVLHATHLVTRSSTASPRKT</sequence>
<dbReference type="AlphaFoldDB" id="A0A853EWE3"/>
<dbReference type="GO" id="GO:0000976">
    <property type="term" value="F:transcription cis-regulatory region binding"/>
    <property type="evidence" value="ECO:0007669"/>
    <property type="project" value="TreeGrafter"/>
</dbReference>
<dbReference type="InterPro" id="IPR000843">
    <property type="entry name" value="HTH_LacI"/>
</dbReference>
<evidence type="ECO:0000256" key="1">
    <source>
        <dbReference type="ARBA" id="ARBA00023015"/>
    </source>
</evidence>
<evidence type="ECO:0000313" key="6">
    <source>
        <dbReference type="Proteomes" id="UP000561011"/>
    </source>
</evidence>
<dbReference type="CDD" id="cd06267">
    <property type="entry name" value="PBP1_LacI_sugar_binding-like"/>
    <property type="match status" value="1"/>
</dbReference>
<dbReference type="Gene3D" id="3.40.50.2300">
    <property type="match status" value="2"/>
</dbReference>
<dbReference type="InterPro" id="IPR010982">
    <property type="entry name" value="Lambda_DNA-bd_dom_sf"/>
</dbReference>
<feature type="domain" description="HTH lacI-type" evidence="4">
    <location>
        <begin position="14"/>
        <end position="68"/>
    </location>
</feature>
<dbReference type="Proteomes" id="UP000561011">
    <property type="component" value="Unassembled WGS sequence"/>
</dbReference>
<keyword evidence="6" id="KW-1185">Reference proteome</keyword>
<organism evidence="5 6">
    <name type="scientific">Sanguibacter inulinus</name>
    <dbReference type="NCBI Taxonomy" id="60922"/>
    <lineage>
        <taxon>Bacteria</taxon>
        <taxon>Bacillati</taxon>
        <taxon>Actinomycetota</taxon>
        <taxon>Actinomycetes</taxon>
        <taxon>Micrococcales</taxon>
        <taxon>Sanguibacteraceae</taxon>
        <taxon>Sanguibacter</taxon>
    </lineage>
</organism>
<comment type="caution">
    <text evidence="5">The sequence shown here is derived from an EMBL/GenBank/DDBJ whole genome shotgun (WGS) entry which is preliminary data.</text>
</comment>
<dbReference type="RefSeq" id="WP_056135147.1">
    <property type="nucleotide sequence ID" value="NZ_JACBYE010000048.1"/>
</dbReference>
<dbReference type="Gene3D" id="1.10.260.40">
    <property type="entry name" value="lambda repressor-like DNA-binding domains"/>
    <property type="match status" value="1"/>
</dbReference>
<gene>
    <name evidence="5" type="ORF">HZZ10_15530</name>
</gene>
<dbReference type="InterPro" id="IPR046335">
    <property type="entry name" value="LacI/GalR-like_sensor"/>
</dbReference>
<dbReference type="Pfam" id="PF13377">
    <property type="entry name" value="Peripla_BP_3"/>
    <property type="match status" value="1"/>
</dbReference>
<dbReference type="CDD" id="cd01392">
    <property type="entry name" value="HTH_LacI"/>
    <property type="match status" value="1"/>
</dbReference>
<reference evidence="5 6" key="1">
    <citation type="submission" date="2020-07" db="EMBL/GenBank/DDBJ databases">
        <title>MOT database genomes.</title>
        <authorList>
            <person name="Joseph S."/>
            <person name="Aduse-Opoku J."/>
            <person name="Hashim A."/>
            <person name="Wade W."/>
            <person name="Curtis M."/>
        </authorList>
    </citation>
    <scope>NUCLEOTIDE SEQUENCE [LARGE SCALE GENOMIC DNA]</scope>
    <source>
        <strain evidence="5 6">DSM 100099</strain>
    </source>
</reference>
<dbReference type="PANTHER" id="PTHR30146">
    <property type="entry name" value="LACI-RELATED TRANSCRIPTIONAL REPRESSOR"/>
    <property type="match status" value="1"/>
</dbReference>
<keyword evidence="3" id="KW-0804">Transcription</keyword>
<dbReference type="PROSITE" id="PS00356">
    <property type="entry name" value="HTH_LACI_1"/>
    <property type="match status" value="1"/>
</dbReference>
<dbReference type="InterPro" id="IPR028082">
    <property type="entry name" value="Peripla_BP_I"/>
</dbReference>
<keyword evidence="1" id="KW-0805">Transcription regulation</keyword>
<evidence type="ECO:0000256" key="2">
    <source>
        <dbReference type="ARBA" id="ARBA00023125"/>
    </source>
</evidence>